<evidence type="ECO:0000256" key="12">
    <source>
        <dbReference type="ARBA" id="ARBA00023310"/>
    </source>
</evidence>
<dbReference type="GO" id="GO:0045259">
    <property type="term" value="C:proton-transporting ATP synthase complex"/>
    <property type="evidence" value="ECO:0007669"/>
    <property type="project" value="UniProtKB-KW"/>
</dbReference>
<sequence length="227" mass="26364">MMMNLFSIFDPMCSIMSLSLNWISSLMIFLFMPSTFWMISSRMKFIWMKILINIHSELKPLLKNFLNKGNTMIFSSLFMFIMFNNFLGLFPYIFTSTSHLSMSMTLALPMWLSLMIYGWINKTNHMFTHLVPQNTPSILMPFMVIIESISNMIRALTLSVRLTANMIAGHLLMTLLSSMGIYMETSYIIILIIMQFMLLILESAVSIIQAYVFMILSTLYSSEVNYE</sequence>
<evidence type="ECO:0000256" key="11">
    <source>
        <dbReference type="ARBA" id="ARBA00023136"/>
    </source>
</evidence>
<reference evidence="15" key="1">
    <citation type="submission" date="2021-11" db="EMBL/GenBank/DDBJ databases">
        <title>The mitochondrial genome of Pseudoclavellaria amerinae.</title>
        <authorList>
            <person name="Niu G."/>
        </authorList>
    </citation>
    <scope>NUCLEOTIDE SEQUENCE</scope>
    <source>
        <strain evidence="15">CSCS-Hym-MC0330</strain>
    </source>
</reference>
<protein>
    <recommendedName>
        <fullName evidence="13">ATP synthase subunit a</fullName>
    </recommendedName>
</protein>
<dbReference type="EMBL" id="OL549456">
    <property type="protein sequence ID" value="UXW64320.1"/>
    <property type="molecule type" value="Genomic_DNA"/>
</dbReference>
<name>A0A977XT89_9HYME</name>
<evidence type="ECO:0000256" key="2">
    <source>
        <dbReference type="ARBA" id="ARBA00004141"/>
    </source>
</evidence>
<comment type="function">
    <text evidence="1">Mitochondrial membrane ATP synthase (F(1)F(0) ATP synthase or Complex V) produces ATP from ADP in the presence of a proton gradient across the membrane which is generated by electron transport complexes of the respiratory chain. F-type ATPases consist of two structural domains, F(1) - containing the extramembraneous catalytic core and F(0) - containing the membrane proton channel, linked together by a central stalk and a peripheral stalk. During catalysis, ATP synthesis in the catalytic domain of F(1) is coupled via a rotary mechanism of the central stalk subunits to proton translocation. Key component of the proton channel; it may play a direct role in the translocation of protons across the membrane.</text>
</comment>
<feature type="transmembrane region" description="Helical" evidence="14">
    <location>
        <begin position="20"/>
        <end position="39"/>
    </location>
</feature>
<feature type="transmembrane region" description="Helical" evidence="14">
    <location>
        <begin position="188"/>
        <end position="213"/>
    </location>
</feature>
<evidence type="ECO:0000256" key="14">
    <source>
        <dbReference type="SAM" id="Phobius"/>
    </source>
</evidence>
<dbReference type="AlphaFoldDB" id="A0A977XT89"/>
<keyword evidence="10" id="KW-0406">Ion transport</keyword>
<comment type="subunit">
    <text evidence="4">F-type ATPases have 2 components, CF(1) - the catalytic core - and CF(0) - the membrane proton channel. CF(1) has five subunits: alpha(3), beta(3), gamma(1), delta(1), epsilon(1). CF(0) has three main subunits: a, b and c.</text>
</comment>
<evidence type="ECO:0000256" key="8">
    <source>
        <dbReference type="ARBA" id="ARBA00022781"/>
    </source>
</evidence>
<keyword evidence="15" id="KW-0496">Mitochondrion</keyword>
<keyword evidence="7 14" id="KW-0812">Transmembrane</keyword>
<evidence type="ECO:0000256" key="5">
    <source>
        <dbReference type="ARBA" id="ARBA00022448"/>
    </source>
</evidence>
<dbReference type="InterPro" id="IPR023011">
    <property type="entry name" value="ATP_synth_F0_asu_AS"/>
</dbReference>
<evidence type="ECO:0000256" key="6">
    <source>
        <dbReference type="ARBA" id="ARBA00022547"/>
    </source>
</evidence>
<dbReference type="SUPFAM" id="SSF81336">
    <property type="entry name" value="F1F0 ATP synthase subunit A"/>
    <property type="match status" value="1"/>
</dbReference>
<comment type="subcellular location">
    <subcellularLocation>
        <location evidence="2">Membrane</location>
        <topology evidence="2">Multi-pass membrane protein</topology>
    </subcellularLocation>
    <subcellularLocation>
        <location evidence="13">Mitochondrion inner membrane</location>
        <topology evidence="13">Multi-pass membrane protein</topology>
    </subcellularLocation>
</comment>
<organism evidence="15">
    <name type="scientific">Pseudoclavellaria amerinae</name>
    <dbReference type="NCBI Taxonomy" id="2798532"/>
    <lineage>
        <taxon>Eukaryota</taxon>
        <taxon>Metazoa</taxon>
        <taxon>Ecdysozoa</taxon>
        <taxon>Arthropoda</taxon>
        <taxon>Hexapoda</taxon>
        <taxon>Insecta</taxon>
        <taxon>Pterygota</taxon>
        <taxon>Neoptera</taxon>
        <taxon>Endopterygota</taxon>
        <taxon>Hymenoptera</taxon>
        <taxon>Tenthredinoidea</taxon>
        <taxon>Cimbicidae</taxon>
        <taxon>Pseudoclavellaria</taxon>
    </lineage>
</organism>
<gene>
    <name evidence="15" type="primary">ATP6</name>
</gene>
<dbReference type="InterPro" id="IPR045083">
    <property type="entry name" value="ATP_synth_F0_asu_bact/mt"/>
</dbReference>
<accession>A0A977XT89</accession>
<dbReference type="CDD" id="cd00310">
    <property type="entry name" value="ATP-synt_Fo_a_6"/>
    <property type="match status" value="1"/>
</dbReference>
<evidence type="ECO:0000256" key="4">
    <source>
        <dbReference type="ARBA" id="ARBA00011648"/>
    </source>
</evidence>
<keyword evidence="11 14" id="KW-0472">Membrane</keyword>
<keyword evidence="5" id="KW-0813">Transport</keyword>
<geneLocation type="mitochondrion" evidence="15"/>
<keyword evidence="6" id="KW-0138">CF(0)</keyword>
<feature type="transmembrane region" description="Helical" evidence="14">
    <location>
        <begin position="100"/>
        <end position="120"/>
    </location>
</feature>
<evidence type="ECO:0000313" key="15">
    <source>
        <dbReference type="EMBL" id="UXW64320.1"/>
    </source>
</evidence>
<keyword evidence="9 14" id="KW-1133">Transmembrane helix</keyword>
<dbReference type="PANTHER" id="PTHR11410">
    <property type="entry name" value="ATP SYNTHASE SUBUNIT A"/>
    <property type="match status" value="1"/>
</dbReference>
<dbReference type="GO" id="GO:0005743">
    <property type="term" value="C:mitochondrial inner membrane"/>
    <property type="evidence" value="ECO:0007669"/>
    <property type="project" value="UniProtKB-SubCell"/>
</dbReference>
<dbReference type="Gene3D" id="1.20.120.220">
    <property type="entry name" value="ATP synthase, F0 complex, subunit A"/>
    <property type="match status" value="1"/>
</dbReference>
<evidence type="ECO:0000256" key="7">
    <source>
        <dbReference type="ARBA" id="ARBA00022692"/>
    </source>
</evidence>
<dbReference type="NCBIfam" id="TIGR01131">
    <property type="entry name" value="ATP_synt_6_or_A"/>
    <property type="match status" value="1"/>
</dbReference>
<dbReference type="GO" id="GO:0046933">
    <property type="term" value="F:proton-transporting ATP synthase activity, rotational mechanism"/>
    <property type="evidence" value="ECO:0007669"/>
    <property type="project" value="TreeGrafter"/>
</dbReference>
<dbReference type="Pfam" id="PF00119">
    <property type="entry name" value="ATP-synt_A"/>
    <property type="match status" value="1"/>
</dbReference>
<proteinExistence type="inferred from homology"/>
<keyword evidence="8" id="KW-0375">Hydrogen ion transport</keyword>
<dbReference type="PRINTS" id="PR00123">
    <property type="entry name" value="ATPASEA"/>
</dbReference>
<comment type="similarity">
    <text evidence="3">Belongs to the ATPase A chain family.</text>
</comment>
<dbReference type="PROSITE" id="PS00449">
    <property type="entry name" value="ATPASE_A"/>
    <property type="match status" value="1"/>
</dbReference>
<keyword evidence="12" id="KW-0066">ATP synthesis</keyword>
<feature type="transmembrane region" description="Helical" evidence="14">
    <location>
        <begin position="162"/>
        <end position="182"/>
    </location>
</feature>
<evidence type="ECO:0000256" key="1">
    <source>
        <dbReference type="ARBA" id="ARBA00002070"/>
    </source>
</evidence>
<dbReference type="PANTHER" id="PTHR11410:SF0">
    <property type="entry name" value="ATP SYNTHASE SUBUNIT A"/>
    <property type="match status" value="1"/>
</dbReference>
<evidence type="ECO:0000256" key="13">
    <source>
        <dbReference type="RuleBase" id="RU004450"/>
    </source>
</evidence>
<dbReference type="CTD" id="4508"/>
<evidence type="ECO:0000256" key="9">
    <source>
        <dbReference type="ARBA" id="ARBA00022989"/>
    </source>
</evidence>
<dbReference type="InterPro" id="IPR035908">
    <property type="entry name" value="F0_ATP_A_sf"/>
</dbReference>
<dbReference type="GeneID" id="76331654"/>
<evidence type="ECO:0000256" key="3">
    <source>
        <dbReference type="ARBA" id="ARBA00006810"/>
    </source>
</evidence>
<dbReference type="RefSeq" id="YP_010528166.1">
    <property type="nucleotide sequence ID" value="NC_067749.1"/>
</dbReference>
<dbReference type="InterPro" id="IPR000568">
    <property type="entry name" value="ATP_synth_F0_asu"/>
</dbReference>
<evidence type="ECO:0000256" key="10">
    <source>
        <dbReference type="ARBA" id="ARBA00023065"/>
    </source>
</evidence>
<feature type="transmembrane region" description="Helical" evidence="14">
    <location>
        <begin position="72"/>
        <end position="94"/>
    </location>
</feature>